<dbReference type="EMBL" id="JBHUDI010000003">
    <property type="protein sequence ID" value="MFD1563091.1"/>
    <property type="molecule type" value="Genomic_DNA"/>
</dbReference>
<dbReference type="Proteomes" id="UP001597076">
    <property type="component" value="Unassembled WGS sequence"/>
</dbReference>
<keyword evidence="3" id="KW-1185">Reference proteome</keyword>
<sequence length="220" mass="25056">MVLHDIIFGVGWWNIASFLVGALVGGILGQLVPNLLYDFIRGPKIQITGTIKEGGNYYCEVLNSGRGRAENCIPRIKLQGQGEFSHWQNPREGVLEHESNSFWVDNGKKKCINRDEVAKFHLFQLDEDASHGLKVKLPTEEGYDSPQKILKAENDSEWRGTDDVRDFQSIEYTVSKVEITCGNTTKTEAHIRQFPWEDEEKEAKLKLSLLTRLRFSTSSR</sequence>
<keyword evidence="1" id="KW-0812">Transmembrane</keyword>
<protein>
    <submittedName>
        <fullName evidence="2">Uncharacterized protein</fullName>
    </submittedName>
</protein>
<reference evidence="2 3" key="1">
    <citation type="journal article" date="2019" name="Int. J. Syst. Evol. Microbiol.">
        <title>The Global Catalogue of Microorganisms (GCM) 10K type strain sequencing project: providing services to taxonomists for standard genome sequencing and annotation.</title>
        <authorList>
            <consortium name="The Broad Institute Genomics Platform"/>
            <consortium name="The Broad Institute Genome Sequencing Center for Infectious Disease"/>
            <person name="Wu L."/>
            <person name="Ma J."/>
        </authorList>
    </citation>
    <scope>NUCLEOTIDE SEQUENCE [LARGE SCALE GENOMIC DNA]</scope>
    <source>
        <strain evidence="2 3">CGMCC 1.12230</strain>
    </source>
</reference>
<proteinExistence type="predicted"/>
<evidence type="ECO:0000256" key="1">
    <source>
        <dbReference type="SAM" id="Phobius"/>
    </source>
</evidence>
<keyword evidence="1" id="KW-0472">Membrane</keyword>
<dbReference type="AlphaFoldDB" id="A0ABD6BDE9"/>
<name>A0ABD6BDE9_9EURY</name>
<gene>
    <name evidence="2" type="ORF">ACFR99_05980</name>
</gene>
<accession>A0ABD6BDE9</accession>
<feature type="transmembrane region" description="Helical" evidence="1">
    <location>
        <begin position="12"/>
        <end position="37"/>
    </location>
</feature>
<comment type="caution">
    <text evidence="2">The sequence shown here is derived from an EMBL/GenBank/DDBJ whole genome shotgun (WGS) entry which is preliminary data.</text>
</comment>
<dbReference type="RefSeq" id="WP_390285310.1">
    <property type="nucleotide sequence ID" value="NZ_JBHUDI010000003.1"/>
</dbReference>
<evidence type="ECO:0000313" key="3">
    <source>
        <dbReference type="Proteomes" id="UP001597076"/>
    </source>
</evidence>
<evidence type="ECO:0000313" key="2">
    <source>
        <dbReference type="EMBL" id="MFD1563091.1"/>
    </source>
</evidence>
<keyword evidence="1" id="KW-1133">Transmembrane helix</keyword>
<organism evidence="2 3">
    <name type="scientific">Haloarchaeobius amylolyticus</name>
    <dbReference type="NCBI Taxonomy" id="1198296"/>
    <lineage>
        <taxon>Archaea</taxon>
        <taxon>Methanobacteriati</taxon>
        <taxon>Methanobacteriota</taxon>
        <taxon>Stenosarchaea group</taxon>
        <taxon>Halobacteria</taxon>
        <taxon>Halobacteriales</taxon>
        <taxon>Halorubellaceae</taxon>
        <taxon>Haloarchaeobius</taxon>
    </lineage>
</organism>